<evidence type="ECO:0000256" key="4">
    <source>
        <dbReference type="ARBA" id="ARBA00023125"/>
    </source>
</evidence>
<feature type="domain" description="Sigma-54 factor interaction" evidence="6">
    <location>
        <begin position="158"/>
        <end position="387"/>
    </location>
</feature>
<dbReference type="AlphaFoldDB" id="A0A9J6QZ39"/>
<evidence type="ECO:0000256" key="3">
    <source>
        <dbReference type="ARBA" id="ARBA00023015"/>
    </source>
</evidence>
<name>A0A9J6QZ39_9FIRM</name>
<dbReference type="SUPFAM" id="SSF55785">
    <property type="entry name" value="PYP-like sensor domain (PAS domain)"/>
    <property type="match status" value="1"/>
</dbReference>
<sequence length="467" mass="52439">MKYIQFLKENYDWLMDFINCMTVGIWITDAEGRVIMVNNSSISTGGLGREEILGRYTTELLESGYILYESSVLKAIESGHEESIVQEEGEGNHSMATSVPLFDGDELDLIVCVELDITEVMRLKGLLENQKNITRKYRDELLKFLGQNNTENNGSEELVTYNVNMIRIKDMAAKTGKTDATVIITGESGTGKEVMANLIQKNSARADAPFIKVNCAAIPESLIESEFFGYEKGTFTGANVNGKIGLFELANGGTLFLDEIGDLPLQMQSKLLRVIQEREVRKIGGEKVIPVDIRFIAATNKNLKKEMERGAFRSDLYYRLFVVPIHIPPLRQRIEDIAPMANYFIKMFNEQYKMNKVICDDAIKELEAYYWPGNVRELRNVIERMAVSGSGDQITRFQVSMCLNDNAGAGDNMGPGARNQSLGALLKEYEREIIMKTVDECGSISAAARALQVNKSTISKKLKEYER</sequence>
<evidence type="ECO:0000256" key="5">
    <source>
        <dbReference type="ARBA" id="ARBA00023163"/>
    </source>
</evidence>
<dbReference type="InterPro" id="IPR002078">
    <property type="entry name" value="Sigma_54_int"/>
</dbReference>
<dbReference type="GO" id="GO:0005524">
    <property type="term" value="F:ATP binding"/>
    <property type="evidence" value="ECO:0007669"/>
    <property type="project" value="UniProtKB-KW"/>
</dbReference>
<protein>
    <submittedName>
        <fullName evidence="9">Sigma 54-interacting transcriptional regulator</fullName>
    </submittedName>
</protein>
<dbReference type="Proteomes" id="UP001065549">
    <property type="component" value="Unassembled WGS sequence"/>
</dbReference>
<reference evidence="9" key="1">
    <citation type="submission" date="2022-09" db="EMBL/GenBank/DDBJ databases">
        <title>Culturomic study of gut microbiota in children with autism spectrum disorder.</title>
        <authorList>
            <person name="Efimov B.A."/>
            <person name="Chaplin A.V."/>
            <person name="Sokolova S.R."/>
            <person name="Pikina A.P."/>
            <person name="Korzhanova M."/>
            <person name="Belova V."/>
            <person name="Korostin D."/>
        </authorList>
    </citation>
    <scope>NUCLEOTIDE SEQUENCE</scope>
    <source>
        <strain evidence="9">ASD5510</strain>
    </source>
</reference>
<dbReference type="InterPro" id="IPR000847">
    <property type="entry name" value="LysR_HTH_N"/>
</dbReference>
<evidence type="ECO:0000313" key="10">
    <source>
        <dbReference type="Proteomes" id="UP001065549"/>
    </source>
</evidence>
<feature type="domain" description="PAS" evidence="7">
    <location>
        <begin position="10"/>
        <end position="55"/>
    </location>
</feature>
<keyword evidence="1" id="KW-0547">Nucleotide-binding</keyword>
<dbReference type="Gene3D" id="3.30.450.20">
    <property type="entry name" value="PAS domain"/>
    <property type="match status" value="1"/>
</dbReference>
<proteinExistence type="predicted"/>
<accession>A0A9J6QZ39</accession>
<dbReference type="GO" id="GO:0003700">
    <property type="term" value="F:DNA-binding transcription factor activity"/>
    <property type="evidence" value="ECO:0007669"/>
    <property type="project" value="InterPro"/>
</dbReference>
<dbReference type="EMBL" id="JAOSHN010000014">
    <property type="protein sequence ID" value="MCU7380777.1"/>
    <property type="molecule type" value="Genomic_DNA"/>
</dbReference>
<dbReference type="InterPro" id="IPR025943">
    <property type="entry name" value="Sigma_54_int_dom_ATP-bd_2"/>
</dbReference>
<dbReference type="InterPro" id="IPR025662">
    <property type="entry name" value="Sigma_54_int_dom_ATP-bd_1"/>
</dbReference>
<dbReference type="NCBIfam" id="TIGR00229">
    <property type="entry name" value="sensory_box"/>
    <property type="match status" value="1"/>
</dbReference>
<dbReference type="PROSITE" id="PS50045">
    <property type="entry name" value="SIGMA54_INTERACT_4"/>
    <property type="match status" value="1"/>
</dbReference>
<dbReference type="GO" id="GO:0043565">
    <property type="term" value="F:sequence-specific DNA binding"/>
    <property type="evidence" value="ECO:0007669"/>
    <property type="project" value="InterPro"/>
</dbReference>
<dbReference type="CDD" id="cd00009">
    <property type="entry name" value="AAA"/>
    <property type="match status" value="1"/>
</dbReference>
<keyword evidence="10" id="KW-1185">Reference proteome</keyword>
<dbReference type="Pfam" id="PF25601">
    <property type="entry name" value="AAA_lid_14"/>
    <property type="match status" value="1"/>
</dbReference>
<dbReference type="PROSITE" id="PS00676">
    <property type="entry name" value="SIGMA54_INTERACT_2"/>
    <property type="match status" value="1"/>
</dbReference>
<dbReference type="InterPro" id="IPR027417">
    <property type="entry name" value="P-loop_NTPase"/>
</dbReference>
<dbReference type="InterPro" id="IPR058031">
    <property type="entry name" value="AAA_lid_NorR"/>
</dbReference>
<dbReference type="PROSITE" id="PS50112">
    <property type="entry name" value="PAS"/>
    <property type="match status" value="1"/>
</dbReference>
<evidence type="ECO:0000259" key="8">
    <source>
        <dbReference type="PROSITE" id="PS50931"/>
    </source>
</evidence>
<keyword evidence="2" id="KW-0067">ATP-binding</keyword>
<keyword evidence="4" id="KW-0238">DNA-binding</keyword>
<evidence type="ECO:0000256" key="2">
    <source>
        <dbReference type="ARBA" id="ARBA00022840"/>
    </source>
</evidence>
<dbReference type="InterPro" id="IPR000014">
    <property type="entry name" value="PAS"/>
</dbReference>
<evidence type="ECO:0000259" key="6">
    <source>
        <dbReference type="PROSITE" id="PS50045"/>
    </source>
</evidence>
<dbReference type="Pfam" id="PF02954">
    <property type="entry name" value="HTH_8"/>
    <property type="match status" value="1"/>
</dbReference>
<dbReference type="PROSITE" id="PS00688">
    <property type="entry name" value="SIGMA54_INTERACT_3"/>
    <property type="match status" value="1"/>
</dbReference>
<dbReference type="Gene3D" id="3.40.50.300">
    <property type="entry name" value="P-loop containing nucleotide triphosphate hydrolases"/>
    <property type="match status" value="1"/>
</dbReference>
<dbReference type="RefSeq" id="WP_227754655.1">
    <property type="nucleotide sequence ID" value="NZ_JAJAGH010000001.1"/>
</dbReference>
<dbReference type="Gene3D" id="1.10.8.60">
    <property type="match status" value="1"/>
</dbReference>
<dbReference type="Pfam" id="PF13426">
    <property type="entry name" value="PAS_9"/>
    <property type="match status" value="1"/>
</dbReference>
<dbReference type="InterPro" id="IPR002197">
    <property type="entry name" value="HTH_Fis"/>
</dbReference>
<dbReference type="InterPro" id="IPR003593">
    <property type="entry name" value="AAA+_ATPase"/>
</dbReference>
<keyword evidence="3" id="KW-0805">Transcription regulation</keyword>
<dbReference type="Gene3D" id="1.10.10.60">
    <property type="entry name" value="Homeodomain-like"/>
    <property type="match status" value="1"/>
</dbReference>
<keyword evidence="5" id="KW-0804">Transcription</keyword>
<dbReference type="PROSITE" id="PS50931">
    <property type="entry name" value="HTH_LYSR"/>
    <property type="match status" value="1"/>
</dbReference>
<dbReference type="PROSITE" id="PS00675">
    <property type="entry name" value="SIGMA54_INTERACT_1"/>
    <property type="match status" value="1"/>
</dbReference>
<dbReference type="InterPro" id="IPR009057">
    <property type="entry name" value="Homeodomain-like_sf"/>
</dbReference>
<dbReference type="SMART" id="SM00091">
    <property type="entry name" value="PAS"/>
    <property type="match status" value="1"/>
</dbReference>
<comment type="caution">
    <text evidence="9">The sequence shown here is derived from an EMBL/GenBank/DDBJ whole genome shotgun (WGS) entry which is preliminary data.</text>
</comment>
<dbReference type="CDD" id="cd00130">
    <property type="entry name" value="PAS"/>
    <property type="match status" value="1"/>
</dbReference>
<dbReference type="FunFam" id="3.40.50.300:FF:000006">
    <property type="entry name" value="DNA-binding transcriptional regulator NtrC"/>
    <property type="match status" value="1"/>
</dbReference>
<organism evidence="9 10">
    <name type="scientific">Hominibacterium faecale</name>
    <dbReference type="NCBI Taxonomy" id="2839743"/>
    <lineage>
        <taxon>Bacteria</taxon>
        <taxon>Bacillati</taxon>
        <taxon>Bacillota</taxon>
        <taxon>Clostridia</taxon>
        <taxon>Peptostreptococcales</taxon>
        <taxon>Anaerovoracaceae</taxon>
        <taxon>Hominibacterium</taxon>
    </lineage>
</organism>
<dbReference type="Pfam" id="PF00158">
    <property type="entry name" value="Sigma54_activat"/>
    <property type="match status" value="1"/>
</dbReference>
<evidence type="ECO:0000313" key="9">
    <source>
        <dbReference type="EMBL" id="MCU7380777.1"/>
    </source>
</evidence>
<dbReference type="SUPFAM" id="SSF52540">
    <property type="entry name" value="P-loop containing nucleoside triphosphate hydrolases"/>
    <property type="match status" value="1"/>
</dbReference>
<gene>
    <name evidence="9" type="ORF">OBO34_20905</name>
</gene>
<evidence type="ECO:0000256" key="1">
    <source>
        <dbReference type="ARBA" id="ARBA00022741"/>
    </source>
</evidence>
<evidence type="ECO:0000259" key="7">
    <source>
        <dbReference type="PROSITE" id="PS50112"/>
    </source>
</evidence>
<feature type="domain" description="HTH lysR-type" evidence="8">
    <location>
        <begin position="437"/>
        <end position="467"/>
    </location>
</feature>
<dbReference type="InterPro" id="IPR025944">
    <property type="entry name" value="Sigma_54_int_dom_CS"/>
</dbReference>
<dbReference type="SMART" id="SM00382">
    <property type="entry name" value="AAA"/>
    <property type="match status" value="1"/>
</dbReference>
<dbReference type="SUPFAM" id="SSF46689">
    <property type="entry name" value="Homeodomain-like"/>
    <property type="match status" value="1"/>
</dbReference>
<dbReference type="PANTHER" id="PTHR32071">
    <property type="entry name" value="TRANSCRIPTIONAL REGULATORY PROTEIN"/>
    <property type="match status" value="1"/>
</dbReference>
<dbReference type="InterPro" id="IPR035965">
    <property type="entry name" value="PAS-like_dom_sf"/>
</dbReference>